<protein>
    <recommendedName>
        <fullName evidence="4">Sodium-dependent bicarbonate transport family permease</fullName>
    </recommendedName>
</protein>
<evidence type="ECO:0000256" key="1">
    <source>
        <dbReference type="SAM" id="Phobius"/>
    </source>
</evidence>
<feature type="transmembrane region" description="Helical" evidence="1">
    <location>
        <begin position="232"/>
        <end position="257"/>
    </location>
</feature>
<evidence type="ECO:0008006" key="4">
    <source>
        <dbReference type="Google" id="ProtNLM"/>
    </source>
</evidence>
<sequence length="321" mass="32131">MDQSLAALGNPAVLFFLLGALAAFARSDLAVPEAIAKGLSIFLMMSIGLRGGVEVAHAGLSSGIGLAALGGLSLSALLPIPAFLALRHLGGLDRINAAAVAAHYGSVSVVTFVTGHDILIGRGLAPAGYMVAVLAIMETPAIISALLLARGGGNAQAGGAPLGDLLREVLANGSVVLLAGSFAIGMVIGEAGFAPVAPLFDGLFKGALCLFLLDMGLVAARRLIDARLLTPALVALGIALPLINGALGVLLGTALGFGPGTAAEFGILAASASYIAVPAAMRMALPQADPGRYLTMSLGITFPFNIIIGIALYTNFALMLA</sequence>
<dbReference type="InterPro" id="IPR010293">
    <property type="entry name" value="Sbt_1"/>
</dbReference>
<feature type="transmembrane region" description="Helical" evidence="1">
    <location>
        <begin position="127"/>
        <end position="148"/>
    </location>
</feature>
<dbReference type="Proteomes" id="UP000538147">
    <property type="component" value="Unassembled WGS sequence"/>
</dbReference>
<keyword evidence="1" id="KW-0812">Transmembrane</keyword>
<name>A0A841L3N6_9SPHN</name>
<feature type="transmembrane region" description="Helical" evidence="1">
    <location>
        <begin position="293"/>
        <end position="313"/>
    </location>
</feature>
<feature type="transmembrane region" description="Helical" evidence="1">
    <location>
        <begin position="263"/>
        <end position="281"/>
    </location>
</feature>
<dbReference type="AlphaFoldDB" id="A0A841L3N6"/>
<gene>
    <name evidence="2" type="ORF">FHS79_000202</name>
</gene>
<dbReference type="PANTHER" id="PTHR40400">
    <property type="entry name" value="SLR1512 PROTEIN"/>
    <property type="match status" value="1"/>
</dbReference>
<dbReference type="PANTHER" id="PTHR40400:SF1">
    <property type="entry name" value="SLR1512 PROTEIN"/>
    <property type="match status" value="1"/>
</dbReference>
<dbReference type="RefSeq" id="WP_184193968.1">
    <property type="nucleotide sequence ID" value="NZ_JACIIV010000001.1"/>
</dbReference>
<evidence type="ECO:0000313" key="3">
    <source>
        <dbReference type="Proteomes" id="UP000538147"/>
    </source>
</evidence>
<feature type="transmembrane region" description="Helical" evidence="1">
    <location>
        <begin position="60"/>
        <end position="85"/>
    </location>
</feature>
<feature type="transmembrane region" description="Helical" evidence="1">
    <location>
        <begin position="97"/>
        <end position="115"/>
    </location>
</feature>
<dbReference type="EMBL" id="JACIIV010000001">
    <property type="protein sequence ID" value="MBB6226051.1"/>
    <property type="molecule type" value="Genomic_DNA"/>
</dbReference>
<evidence type="ECO:0000313" key="2">
    <source>
        <dbReference type="EMBL" id="MBB6226051.1"/>
    </source>
</evidence>
<keyword evidence="1" id="KW-1133">Transmembrane helix</keyword>
<comment type="caution">
    <text evidence="2">The sequence shown here is derived from an EMBL/GenBank/DDBJ whole genome shotgun (WGS) entry which is preliminary data.</text>
</comment>
<feature type="transmembrane region" description="Helical" evidence="1">
    <location>
        <begin position="202"/>
        <end position="220"/>
    </location>
</feature>
<dbReference type="Pfam" id="PF05982">
    <property type="entry name" value="Sbt_1"/>
    <property type="match status" value="1"/>
</dbReference>
<organism evidence="2 3">
    <name type="scientific">Polymorphobacter multimanifer</name>
    <dbReference type="NCBI Taxonomy" id="1070431"/>
    <lineage>
        <taxon>Bacteria</taxon>
        <taxon>Pseudomonadati</taxon>
        <taxon>Pseudomonadota</taxon>
        <taxon>Alphaproteobacteria</taxon>
        <taxon>Sphingomonadales</taxon>
        <taxon>Sphingosinicellaceae</taxon>
        <taxon>Polymorphobacter</taxon>
    </lineage>
</organism>
<keyword evidence="1" id="KW-0472">Membrane</keyword>
<feature type="transmembrane region" description="Helical" evidence="1">
    <location>
        <begin position="169"/>
        <end position="196"/>
    </location>
</feature>
<keyword evidence="3" id="KW-1185">Reference proteome</keyword>
<reference evidence="2 3" key="1">
    <citation type="submission" date="2020-08" db="EMBL/GenBank/DDBJ databases">
        <title>Genomic Encyclopedia of Type Strains, Phase IV (KMG-IV): sequencing the most valuable type-strain genomes for metagenomic binning, comparative biology and taxonomic classification.</title>
        <authorList>
            <person name="Goeker M."/>
        </authorList>
    </citation>
    <scope>NUCLEOTIDE SEQUENCE [LARGE SCALE GENOMIC DNA]</scope>
    <source>
        <strain evidence="2 3">DSM 102189</strain>
    </source>
</reference>
<accession>A0A841L3N6</accession>
<proteinExistence type="predicted"/>